<dbReference type="PANTHER" id="PTHR41252:SF1">
    <property type="entry name" value="BLR2505 PROTEIN"/>
    <property type="match status" value="1"/>
</dbReference>
<dbReference type="Pfam" id="PF12680">
    <property type="entry name" value="SnoaL_2"/>
    <property type="match status" value="1"/>
</dbReference>
<keyword evidence="2" id="KW-0413">Isomerase</keyword>
<evidence type="ECO:0000259" key="1">
    <source>
        <dbReference type="Pfam" id="PF12680"/>
    </source>
</evidence>
<name>A0A1M5GWX2_9GAMM</name>
<keyword evidence="3" id="KW-1185">Reference proteome</keyword>
<dbReference type="EMBL" id="FQVA01000006">
    <property type="protein sequence ID" value="SHG08246.1"/>
    <property type="molecule type" value="Genomic_DNA"/>
</dbReference>
<feature type="domain" description="SnoaL-like" evidence="1">
    <location>
        <begin position="16"/>
        <end position="122"/>
    </location>
</feature>
<dbReference type="PANTHER" id="PTHR41252">
    <property type="entry name" value="BLR2505 PROTEIN"/>
    <property type="match status" value="1"/>
</dbReference>
<evidence type="ECO:0000313" key="3">
    <source>
        <dbReference type="Proteomes" id="UP000184170"/>
    </source>
</evidence>
<organism evidence="2 3">
    <name type="scientific">Microbulbifer donghaiensis</name>
    <dbReference type="NCBI Taxonomy" id="494016"/>
    <lineage>
        <taxon>Bacteria</taxon>
        <taxon>Pseudomonadati</taxon>
        <taxon>Pseudomonadota</taxon>
        <taxon>Gammaproteobacteria</taxon>
        <taxon>Cellvibrionales</taxon>
        <taxon>Microbulbiferaceae</taxon>
        <taxon>Microbulbifer</taxon>
    </lineage>
</organism>
<dbReference type="GO" id="GO:0016853">
    <property type="term" value="F:isomerase activity"/>
    <property type="evidence" value="ECO:0007669"/>
    <property type="project" value="UniProtKB-KW"/>
</dbReference>
<dbReference type="Proteomes" id="UP000184170">
    <property type="component" value="Unassembled WGS sequence"/>
</dbReference>
<reference evidence="3" key="1">
    <citation type="submission" date="2016-11" db="EMBL/GenBank/DDBJ databases">
        <authorList>
            <person name="Varghese N."/>
            <person name="Submissions S."/>
        </authorList>
    </citation>
    <scope>NUCLEOTIDE SEQUENCE [LARGE SCALE GENOMIC DNA]</scope>
    <source>
        <strain evidence="3">CGMCC 1.7063</strain>
    </source>
</reference>
<dbReference type="Gene3D" id="3.10.450.50">
    <property type="match status" value="1"/>
</dbReference>
<gene>
    <name evidence="2" type="ORF">SAMN04487965_3283</name>
</gene>
<dbReference type="InterPro" id="IPR032710">
    <property type="entry name" value="NTF2-like_dom_sf"/>
</dbReference>
<sequence length="138" mass="16157">MVEPMPQERPNCAVAKKLYEAFLAGDLQSIYGLLDPEIEWEIVGPKEVPHFGLFRGLEEVKRFFSIIGRINRIESFEVLSYTETERGAYVECRERGHFDGHPKHFDMRSCQIMDIVNGRIVRFRIYQDTAQMVDAWRS</sequence>
<evidence type="ECO:0000313" key="2">
    <source>
        <dbReference type="EMBL" id="SHG08246.1"/>
    </source>
</evidence>
<protein>
    <submittedName>
        <fullName evidence="2">Ketosteroid isomerase-related protein</fullName>
    </submittedName>
</protein>
<proteinExistence type="predicted"/>
<dbReference type="AlphaFoldDB" id="A0A1M5GWX2"/>
<accession>A0A1M5GWX2</accession>
<dbReference type="InterPro" id="IPR037401">
    <property type="entry name" value="SnoaL-like"/>
</dbReference>
<dbReference type="STRING" id="494016.SAMN04487965_3283"/>
<dbReference type="SUPFAM" id="SSF54427">
    <property type="entry name" value="NTF2-like"/>
    <property type="match status" value="1"/>
</dbReference>